<dbReference type="NCBIfam" id="TIGR03426">
    <property type="entry name" value="shape_MreD"/>
    <property type="match status" value="1"/>
</dbReference>
<keyword evidence="6 8" id="KW-1133">Transmembrane helix</keyword>
<comment type="similarity">
    <text evidence="2">Belongs to the MreD family.</text>
</comment>
<comment type="subcellular location">
    <subcellularLocation>
        <location evidence="1">Cell membrane</location>
        <topology evidence="1">Multi-pass membrane protein</topology>
    </subcellularLocation>
</comment>
<dbReference type="GO" id="GO:0008360">
    <property type="term" value="P:regulation of cell shape"/>
    <property type="evidence" value="ECO:0007669"/>
    <property type="project" value="UniProtKB-KW"/>
</dbReference>
<evidence type="ECO:0000313" key="9">
    <source>
        <dbReference type="EMBL" id="RDU35055.1"/>
    </source>
</evidence>
<dbReference type="Pfam" id="PF04093">
    <property type="entry name" value="MreD"/>
    <property type="match status" value="1"/>
</dbReference>
<evidence type="ECO:0000256" key="4">
    <source>
        <dbReference type="ARBA" id="ARBA00022692"/>
    </source>
</evidence>
<evidence type="ECO:0000256" key="1">
    <source>
        <dbReference type="ARBA" id="ARBA00004651"/>
    </source>
</evidence>
<reference evidence="9 10" key="1">
    <citation type="submission" date="2018-07" db="EMBL/GenBank/DDBJ databases">
        <title>Bacillus sp. YLB-04 draft genome sequence.</title>
        <authorList>
            <person name="Yu L."/>
            <person name="Tang X."/>
        </authorList>
    </citation>
    <scope>NUCLEOTIDE SEQUENCE [LARGE SCALE GENOMIC DNA]</scope>
    <source>
        <strain evidence="9 10">YLB-04</strain>
    </source>
</reference>
<feature type="transmembrane region" description="Helical" evidence="8">
    <location>
        <begin position="65"/>
        <end position="90"/>
    </location>
</feature>
<keyword evidence="10" id="KW-1185">Reference proteome</keyword>
<dbReference type="AlphaFoldDB" id="A0A3D8GKS6"/>
<proteinExistence type="inferred from homology"/>
<name>A0A3D8GKS6_9BACI</name>
<gene>
    <name evidence="9" type="primary">mreD</name>
    <name evidence="9" type="ORF">DRW41_19945</name>
</gene>
<dbReference type="Proteomes" id="UP000257144">
    <property type="component" value="Unassembled WGS sequence"/>
</dbReference>
<evidence type="ECO:0000256" key="2">
    <source>
        <dbReference type="ARBA" id="ARBA00007776"/>
    </source>
</evidence>
<evidence type="ECO:0000313" key="10">
    <source>
        <dbReference type="Proteomes" id="UP000257144"/>
    </source>
</evidence>
<dbReference type="EMBL" id="QNQT01000014">
    <property type="protein sequence ID" value="RDU35055.1"/>
    <property type="molecule type" value="Genomic_DNA"/>
</dbReference>
<keyword evidence="3" id="KW-1003">Cell membrane</keyword>
<protein>
    <submittedName>
        <fullName evidence="9">Rod shape-determining protein MreD</fullName>
    </submittedName>
</protein>
<feature type="transmembrane region" description="Helical" evidence="8">
    <location>
        <begin position="140"/>
        <end position="158"/>
    </location>
</feature>
<evidence type="ECO:0000256" key="7">
    <source>
        <dbReference type="ARBA" id="ARBA00023136"/>
    </source>
</evidence>
<keyword evidence="7 8" id="KW-0472">Membrane</keyword>
<dbReference type="GO" id="GO:0005886">
    <property type="term" value="C:plasma membrane"/>
    <property type="evidence" value="ECO:0007669"/>
    <property type="project" value="UniProtKB-SubCell"/>
</dbReference>
<evidence type="ECO:0000256" key="5">
    <source>
        <dbReference type="ARBA" id="ARBA00022960"/>
    </source>
</evidence>
<evidence type="ECO:0000256" key="8">
    <source>
        <dbReference type="SAM" id="Phobius"/>
    </source>
</evidence>
<keyword evidence="4 8" id="KW-0812">Transmembrane</keyword>
<feature type="transmembrane region" description="Helical" evidence="8">
    <location>
        <begin position="96"/>
        <end position="119"/>
    </location>
</feature>
<accession>A0A3D8GKS6</accession>
<sequence>MNRFFLPLLLFVFFTVESIFVQLLPSEFFYGKWILVPRFLIVALLLLSIYGSLKHAILYGFAFGLLFDIVYTEIIGIYLFLFPLTIYLVMRAMKVLQANALVVTLAILAGIALLELVIYKMNSFLHITDISLKEFADMRLLPTLCLNLIFIAAAFYPLKRYYEKLVEREILS</sequence>
<organism evidence="9 10">
    <name type="scientific">Neobacillus piezotolerans</name>
    <dbReference type="NCBI Taxonomy" id="2259171"/>
    <lineage>
        <taxon>Bacteria</taxon>
        <taxon>Bacillati</taxon>
        <taxon>Bacillota</taxon>
        <taxon>Bacilli</taxon>
        <taxon>Bacillales</taxon>
        <taxon>Bacillaceae</taxon>
        <taxon>Neobacillus</taxon>
    </lineage>
</organism>
<dbReference type="InterPro" id="IPR007227">
    <property type="entry name" value="Cell_shape_determining_MreD"/>
</dbReference>
<evidence type="ECO:0000256" key="6">
    <source>
        <dbReference type="ARBA" id="ARBA00022989"/>
    </source>
</evidence>
<dbReference type="RefSeq" id="WP_115453795.1">
    <property type="nucleotide sequence ID" value="NZ_QNQT01000014.1"/>
</dbReference>
<comment type="caution">
    <text evidence="9">The sequence shown here is derived from an EMBL/GenBank/DDBJ whole genome shotgun (WGS) entry which is preliminary data.</text>
</comment>
<evidence type="ECO:0000256" key="3">
    <source>
        <dbReference type="ARBA" id="ARBA00022475"/>
    </source>
</evidence>
<feature type="transmembrane region" description="Helical" evidence="8">
    <location>
        <begin position="34"/>
        <end position="53"/>
    </location>
</feature>
<keyword evidence="5" id="KW-0133">Cell shape</keyword>
<dbReference type="OrthoDB" id="1653857at2"/>